<accession>A0A1I3GMT3</accession>
<dbReference type="GO" id="GO:0006355">
    <property type="term" value="P:regulation of DNA-templated transcription"/>
    <property type="evidence" value="ECO:0007669"/>
    <property type="project" value="InterPro"/>
</dbReference>
<dbReference type="CDD" id="cd06170">
    <property type="entry name" value="LuxR_C_like"/>
    <property type="match status" value="1"/>
</dbReference>
<sequence>MAAQGDREGSLSALLDAIVGGHLESHLATTEDADPTWGGALRVVGLVVTLRWADALQCALAVPAPAEDDPDARWLLVGATAWAMSGDPRPDSDEVLADLADPRAVLPDVTRSTGRFAGYLLVEAALAHARLDLAHDVEERLGPSLWDELRLGGEVHPFHHMMVASRIRLLAFRGHIADADAVRRAAPTPQTGGPIVALSAATACLVRGNDADPADVRRLAAEVDVHVPEPTHLLAAGAQMLVAFGLIAVGEVAESARRVLLAGHGPGLEALNVIDRALGLELLATLAVAAGDLDAAEAWQDRSVPLLASPIADSTVARLHSRVALARGDVDQAVAWGERAVARAREVERTIEYAEGEIVLSRARILQRGPGGRAGAAQVLQAMVAEAEQRGHRSARRSAARELRPIGLRLRPLSGSGWQGLTARESEVARLVADGGANKDIAALLHVSEHTVRAHVSRVLAAFGVPTRVALPGVLDRFVPLAPDDARRLATLPPLTERQQVVAALVAPGAEQRRDRHRARGQPPHGREARRRHPGALGPAHPHVDRAPGDDRGDLPQRIAASLSSTCPASSPDAVASLSLVAGRQGG</sequence>
<evidence type="ECO:0000313" key="6">
    <source>
        <dbReference type="EMBL" id="SFI24601.1"/>
    </source>
</evidence>
<name>A0A1I3GMT3_9ACTN</name>
<keyword evidence="2" id="KW-0238">DNA-binding</keyword>
<dbReference type="PRINTS" id="PR00038">
    <property type="entry name" value="HTHLUXR"/>
</dbReference>
<dbReference type="InterPro" id="IPR036388">
    <property type="entry name" value="WH-like_DNA-bd_sf"/>
</dbReference>
<dbReference type="PANTHER" id="PTHR44688:SF16">
    <property type="entry name" value="DNA-BINDING TRANSCRIPTIONAL ACTIVATOR DEVR_DOSR"/>
    <property type="match status" value="1"/>
</dbReference>
<evidence type="ECO:0000256" key="2">
    <source>
        <dbReference type="ARBA" id="ARBA00023125"/>
    </source>
</evidence>
<gene>
    <name evidence="6" type="ORF">SAMN05216561_106194</name>
</gene>
<evidence type="ECO:0000256" key="1">
    <source>
        <dbReference type="ARBA" id="ARBA00023015"/>
    </source>
</evidence>
<evidence type="ECO:0000256" key="3">
    <source>
        <dbReference type="ARBA" id="ARBA00023163"/>
    </source>
</evidence>
<dbReference type="InterPro" id="IPR000792">
    <property type="entry name" value="Tscrpt_reg_LuxR_C"/>
</dbReference>
<evidence type="ECO:0000256" key="4">
    <source>
        <dbReference type="SAM" id="MobiDB-lite"/>
    </source>
</evidence>
<dbReference type="EMBL" id="FOQG01000006">
    <property type="protein sequence ID" value="SFI24601.1"/>
    <property type="molecule type" value="Genomic_DNA"/>
</dbReference>
<dbReference type="AlphaFoldDB" id="A0A1I3GMT3"/>
<dbReference type="Gene3D" id="1.10.10.10">
    <property type="entry name" value="Winged helix-like DNA-binding domain superfamily/Winged helix DNA-binding domain"/>
    <property type="match status" value="1"/>
</dbReference>
<dbReference type="SMART" id="SM00421">
    <property type="entry name" value="HTH_LUXR"/>
    <property type="match status" value="1"/>
</dbReference>
<dbReference type="InterPro" id="IPR016032">
    <property type="entry name" value="Sig_transdc_resp-reg_C-effctor"/>
</dbReference>
<protein>
    <submittedName>
        <fullName evidence="6">Regulatory protein, luxR family</fullName>
    </submittedName>
</protein>
<dbReference type="GO" id="GO:0003677">
    <property type="term" value="F:DNA binding"/>
    <property type="evidence" value="ECO:0007669"/>
    <property type="project" value="UniProtKB-KW"/>
</dbReference>
<feature type="region of interest" description="Disordered" evidence="4">
    <location>
        <begin position="506"/>
        <end position="574"/>
    </location>
</feature>
<feature type="compositionally biased region" description="Basic and acidic residues" evidence="4">
    <location>
        <begin position="542"/>
        <end position="555"/>
    </location>
</feature>
<feature type="domain" description="HTH luxR-type" evidence="5">
    <location>
        <begin position="414"/>
        <end position="479"/>
    </location>
</feature>
<keyword evidence="7" id="KW-1185">Reference proteome</keyword>
<organism evidence="6 7">
    <name type="scientific">Nocardioides psychrotolerans</name>
    <dbReference type="NCBI Taxonomy" id="1005945"/>
    <lineage>
        <taxon>Bacteria</taxon>
        <taxon>Bacillati</taxon>
        <taxon>Actinomycetota</taxon>
        <taxon>Actinomycetes</taxon>
        <taxon>Propionibacteriales</taxon>
        <taxon>Nocardioidaceae</taxon>
        <taxon>Nocardioides</taxon>
    </lineage>
</organism>
<evidence type="ECO:0000259" key="5">
    <source>
        <dbReference type="PROSITE" id="PS50043"/>
    </source>
</evidence>
<proteinExistence type="predicted"/>
<evidence type="ECO:0000313" key="7">
    <source>
        <dbReference type="Proteomes" id="UP000198649"/>
    </source>
</evidence>
<dbReference type="Proteomes" id="UP000198649">
    <property type="component" value="Unassembled WGS sequence"/>
</dbReference>
<dbReference type="PANTHER" id="PTHR44688">
    <property type="entry name" value="DNA-BINDING TRANSCRIPTIONAL ACTIVATOR DEVR_DOSR"/>
    <property type="match status" value="1"/>
</dbReference>
<dbReference type="STRING" id="1005945.SAMN05216561_106194"/>
<reference evidence="6 7" key="1">
    <citation type="submission" date="2016-10" db="EMBL/GenBank/DDBJ databases">
        <authorList>
            <person name="de Groot N.N."/>
        </authorList>
    </citation>
    <scope>NUCLEOTIDE SEQUENCE [LARGE SCALE GENOMIC DNA]</scope>
    <source>
        <strain evidence="6 7">CGMCC 1.11156</strain>
    </source>
</reference>
<keyword evidence="3" id="KW-0804">Transcription</keyword>
<dbReference type="OrthoDB" id="3740988at2"/>
<dbReference type="SUPFAM" id="SSF46894">
    <property type="entry name" value="C-terminal effector domain of the bipartite response regulators"/>
    <property type="match status" value="1"/>
</dbReference>
<dbReference type="PROSITE" id="PS50043">
    <property type="entry name" value="HTH_LUXR_2"/>
    <property type="match status" value="1"/>
</dbReference>
<keyword evidence="1" id="KW-0805">Transcription regulation</keyword>
<dbReference type="Pfam" id="PF00196">
    <property type="entry name" value="GerE"/>
    <property type="match status" value="1"/>
</dbReference>